<dbReference type="EMBL" id="KN818407">
    <property type="protein sequence ID" value="KIL56673.1"/>
    <property type="molecule type" value="Genomic_DNA"/>
</dbReference>
<dbReference type="OrthoDB" id="3068562at2759"/>
<proteinExistence type="predicted"/>
<dbReference type="AlphaFoldDB" id="A0A0C2WKH4"/>
<sequence>MTKKQWTTEAQRTWLQAKIPSYLKAKDDKVTRDFLNTTWDEFIAEFPASTPTADEVAKADGNLDAAKAEDTKDINNKFKNWFNNHTRPTTSGTGARGQVLDLSAGPKLVQAWQAYQNLCWETELRKRVDVEWNQFTADLPEGTKPPKTKFAFRNEKVRQWYQELSPEMKGTVEEHRLVIKEKGISDEEDLNRTYQRYSFIDIVLLIPTLSQLY</sequence>
<protein>
    <submittedName>
        <fullName evidence="1">Uncharacterized protein</fullName>
    </submittedName>
</protein>
<evidence type="ECO:0000313" key="2">
    <source>
        <dbReference type="Proteomes" id="UP000054549"/>
    </source>
</evidence>
<gene>
    <name evidence="1" type="ORF">M378DRAFT_88983</name>
</gene>
<organism evidence="1 2">
    <name type="scientific">Amanita muscaria (strain Koide BX008)</name>
    <dbReference type="NCBI Taxonomy" id="946122"/>
    <lineage>
        <taxon>Eukaryota</taxon>
        <taxon>Fungi</taxon>
        <taxon>Dikarya</taxon>
        <taxon>Basidiomycota</taxon>
        <taxon>Agaricomycotina</taxon>
        <taxon>Agaricomycetes</taxon>
        <taxon>Agaricomycetidae</taxon>
        <taxon>Agaricales</taxon>
        <taxon>Pluteineae</taxon>
        <taxon>Amanitaceae</taxon>
        <taxon>Amanita</taxon>
    </lineage>
</organism>
<dbReference type="HOGENOM" id="CLU_116383_0_0_1"/>
<name>A0A0C2WKH4_AMAMK</name>
<dbReference type="InParanoid" id="A0A0C2WKH4"/>
<keyword evidence="2" id="KW-1185">Reference proteome</keyword>
<accession>A0A0C2WKH4</accession>
<dbReference type="Proteomes" id="UP000054549">
    <property type="component" value="Unassembled WGS sequence"/>
</dbReference>
<reference evidence="1 2" key="1">
    <citation type="submission" date="2014-04" db="EMBL/GenBank/DDBJ databases">
        <title>Evolutionary Origins and Diversification of the Mycorrhizal Mutualists.</title>
        <authorList>
            <consortium name="DOE Joint Genome Institute"/>
            <consortium name="Mycorrhizal Genomics Consortium"/>
            <person name="Kohler A."/>
            <person name="Kuo A."/>
            <person name="Nagy L.G."/>
            <person name="Floudas D."/>
            <person name="Copeland A."/>
            <person name="Barry K.W."/>
            <person name="Cichocki N."/>
            <person name="Veneault-Fourrey C."/>
            <person name="LaButti K."/>
            <person name="Lindquist E.A."/>
            <person name="Lipzen A."/>
            <person name="Lundell T."/>
            <person name="Morin E."/>
            <person name="Murat C."/>
            <person name="Riley R."/>
            <person name="Ohm R."/>
            <person name="Sun H."/>
            <person name="Tunlid A."/>
            <person name="Henrissat B."/>
            <person name="Grigoriev I.V."/>
            <person name="Hibbett D.S."/>
            <person name="Martin F."/>
        </authorList>
    </citation>
    <scope>NUCLEOTIDE SEQUENCE [LARGE SCALE GENOMIC DNA]</scope>
    <source>
        <strain evidence="1 2">Koide BX008</strain>
    </source>
</reference>
<evidence type="ECO:0000313" key="1">
    <source>
        <dbReference type="EMBL" id="KIL56673.1"/>
    </source>
</evidence>